<feature type="region of interest" description="Disordered" evidence="1">
    <location>
        <begin position="244"/>
        <end position="266"/>
    </location>
</feature>
<dbReference type="OrthoDB" id="2687876at2759"/>
<dbReference type="AlphaFoldDB" id="A0A6A6EZX9"/>
<organism evidence="2 3">
    <name type="scientific">Cercospora zeae-maydis SCOH1-5</name>
    <dbReference type="NCBI Taxonomy" id="717836"/>
    <lineage>
        <taxon>Eukaryota</taxon>
        <taxon>Fungi</taxon>
        <taxon>Dikarya</taxon>
        <taxon>Ascomycota</taxon>
        <taxon>Pezizomycotina</taxon>
        <taxon>Dothideomycetes</taxon>
        <taxon>Dothideomycetidae</taxon>
        <taxon>Mycosphaerellales</taxon>
        <taxon>Mycosphaerellaceae</taxon>
        <taxon>Cercospora</taxon>
    </lineage>
</organism>
<keyword evidence="3" id="KW-1185">Reference proteome</keyword>
<sequence>MPDAAPLVQLLQASVDEDEESHFRFLCDGKYVKYVTVAAGLYTADEMCFGPAFVPLLPRFPPGDWNCGHIMKCPANRTPYFASVTNTKLPSIQSVWHPISVDCLDLTYGNKLRSGVYEATSPQFSQTIVAKFARFPWEIDALEKETEAYQWIDGQDIGPIFLGHLVEEGRTIGFLMENITDARHASENDLEICRHKLCSLHRLGILHGDVNKYNFLITNSHATLLDFESARKCTNQEELDKELQSLSQQLGDTSGRGGNIQVSYES</sequence>
<dbReference type="Gene3D" id="1.10.510.10">
    <property type="entry name" value="Transferase(Phosphotransferase) domain 1"/>
    <property type="match status" value="1"/>
</dbReference>
<proteinExistence type="predicted"/>
<name>A0A6A6EZX9_9PEZI</name>
<protein>
    <recommendedName>
        <fullName evidence="4">Aminoglycoside phosphotransferase domain-containing protein</fullName>
    </recommendedName>
</protein>
<dbReference type="Proteomes" id="UP000799539">
    <property type="component" value="Unassembled WGS sequence"/>
</dbReference>
<reference evidence="2" key="1">
    <citation type="journal article" date="2020" name="Stud. Mycol.">
        <title>101 Dothideomycetes genomes: a test case for predicting lifestyles and emergence of pathogens.</title>
        <authorList>
            <person name="Haridas S."/>
            <person name="Albert R."/>
            <person name="Binder M."/>
            <person name="Bloem J."/>
            <person name="Labutti K."/>
            <person name="Salamov A."/>
            <person name="Andreopoulos B."/>
            <person name="Baker S."/>
            <person name="Barry K."/>
            <person name="Bills G."/>
            <person name="Bluhm B."/>
            <person name="Cannon C."/>
            <person name="Castanera R."/>
            <person name="Culley D."/>
            <person name="Daum C."/>
            <person name="Ezra D."/>
            <person name="Gonzalez J."/>
            <person name="Henrissat B."/>
            <person name="Kuo A."/>
            <person name="Liang C."/>
            <person name="Lipzen A."/>
            <person name="Lutzoni F."/>
            <person name="Magnuson J."/>
            <person name="Mondo S."/>
            <person name="Nolan M."/>
            <person name="Ohm R."/>
            <person name="Pangilinan J."/>
            <person name="Park H.-J."/>
            <person name="Ramirez L."/>
            <person name="Alfaro M."/>
            <person name="Sun H."/>
            <person name="Tritt A."/>
            <person name="Yoshinaga Y."/>
            <person name="Zwiers L.-H."/>
            <person name="Turgeon B."/>
            <person name="Goodwin S."/>
            <person name="Spatafora J."/>
            <person name="Crous P."/>
            <person name="Grigoriev I."/>
        </authorList>
    </citation>
    <scope>NUCLEOTIDE SEQUENCE</scope>
    <source>
        <strain evidence="2">SCOH1-5</strain>
    </source>
</reference>
<dbReference type="InterPro" id="IPR011009">
    <property type="entry name" value="Kinase-like_dom_sf"/>
</dbReference>
<evidence type="ECO:0000256" key="1">
    <source>
        <dbReference type="SAM" id="MobiDB-lite"/>
    </source>
</evidence>
<dbReference type="EMBL" id="ML992700">
    <property type="protein sequence ID" value="KAF2207768.1"/>
    <property type="molecule type" value="Genomic_DNA"/>
</dbReference>
<dbReference type="SUPFAM" id="SSF56112">
    <property type="entry name" value="Protein kinase-like (PK-like)"/>
    <property type="match status" value="1"/>
</dbReference>
<evidence type="ECO:0008006" key="4">
    <source>
        <dbReference type="Google" id="ProtNLM"/>
    </source>
</evidence>
<gene>
    <name evidence="2" type="ORF">CERZMDRAFT_88239</name>
</gene>
<evidence type="ECO:0000313" key="3">
    <source>
        <dbReference type="Proteomes" id="UP000799539"/>
    </source>
</evidence>
<evidence type="ECO:0000313" key="2">
    <source>
        <dbReference type="EMBL" id="KAF2207768.1"/>
    </source>
</evidence>
<accession>A0A6A6EZX9</accession>